<proteinExistence type="predicted"/>
<feature type="compositionally biased region" description="Basic and acidic residues" evidence="2">
    <location>
        <begin position="47"/>
        <end position="59"/>
    </location>
</feature>
<gene>
    <name evidence="3" type="ORF">L596_019984</name>
</gene>
<feature type="compositionally biased region" description="Basic and acidic residues" evidence="2">
    <location>
        <begin position="272"/>
        <end position="282"/>
    </location>
</feature>
<evidence type="ECO:0000256" key="1">
    <source>
        <dbReference type="SAM" id="Coils"/>
    </source>
</evidence>
<reference evidence="3 4" key="1">
    <citation type="journal article" date="2015" name="Genome Biol.">
        <title>Comparative genomics of Steinernema reveals deeply conserved gene regulatory networks.</title>
        <authorList>
            <person name="Dillman A.R."/>
            <person name="Macchietto M."/>
            <person name="Porter C.F."/>
            <person name="Rogers A."/>
            <person name="Williams B."/>
            <person name="Antoshechkin I."/>
            <person name="Lee M.M."/>
            <person name="Goodwin Z."/>
            <person name="Lu X."/>
            <person name="Lewis E.E."/>
            <person name="Goodrich-Blair H."/>
            <person name="Stock S.P."/>
            <person name="Adams B.J."/>
            <person name="Sternberg P.W."/>
            <person name="Mortazavi A."/>
        </authorList>
    </citation>
    <scope>NUCLEOTIDE SEQUENCE [LARGE SCALE GENOMIC DNA]</scope>
    <source>
        <strain evidence="3 4">ALL</strain>
    </source>
</reference>
<keyword evidence="1" id="KW-0175">Coiled coil</keyword>
<feature type="region of interest" description="Disordered" evidence="2">
    <location>
        <begin position="1"/>
        <end position="282"/>
    </location>
</feature>
<evidence type="ECO:0000313" key="4">
    <source>
        <dbReference type="Proteomes" id="UP000298663"/>
    </source>
</evidence>
<evidence type="ECO:0000313" key="3">
    <source>
        <dbReference type="EMBL" id="TKR72556.1"/>
    </source>
</evidence>
<feature type="compositionally biased region" description="Basic and acidic residues" evidence="2">
    <location>
        <begin position="66"/>
        <end position="76"/>
    </location>
</feature>
<feature type="compositionally biased region" description="Polar residues" evidence="2">
    <location>
        <begin position="216"/>
        <end position="230"/>
    </location>
</feature>
<keyword evidence="4" id="KW-1185">Reference proteome</keyword>
<dbReference type="Proteomes" id="UP000298663">
    <property type="component" value="Unassembled WGS sequence"/>
</dbReference>
<reference evidence="3 4" key="2">
    <citation type="journal article" date="2019" name="G3 (Bethesda)">
        <title>Hybrid Assembly of the Genome of the Entomopathogenic Nematode Steinernema carpocapsae Identifies the X-Chromosome.</title>
        <authorList>
            <person name="Serra L."/>
            <person name="Macchietto M."/>
            <person name="Macias-Munoz A."/>
            <person name="McGill C.J."/>
            <person name="Rodriguez I.M."/>
            <person name="Rodriguez B."/>
            <person name="Murad R."/>
            <person name="Mortazavi A."/>
        </authorList>
    </citation>
    <scope>NUCLEOTIDE SEQUENCE [LARGE SCALE GENOMIC DNA]</scope>
    <source>
        <strain evidence="3 4">ALL</strain>
    </source>
</reference>
<feature type="coiled-coil region" evidence="1">
    <location>
        <begin position="284"/>
        <end position="347"/>
    </location>
</feature>
<dbReference type="AlphaFoldDB" id="A0A4U5MS69"/>
<comment type="caution">
    <text evidence="3">The sequence shown here is derived from an EMBL/GenBank/DDBJ whole genome shotgun (WGS) entry which is preliminary data.</text>
</comment>
<feature type="compositionally biased region" description="Low complexity" evidence="2">
    <location>
        <begin position="189"/>
        <end position="208"/>
    </location>
</feature>
<organism evidence="3 4">
    <name type="scientific">Steinernema carpocapsae</name>
    <name type="common">Entomopathogenic nematode</name>
    <dbReference type="NCBI Taxonomy" id="34508"/>
    <lineage>
        <taxon>Eukaryota</taxon>
        <taxon>Metazoa</taxon>
        <taxon>Ecdysozoa</taxon>
        <taxon>Nematoda</taxon>
        <taxon>Chromadorea</taxon>
        <taxon>Rhabditida</taxon>
        <taxon>Tylenchina</taxon>
        <taxon>Panagrolaimomorpha</taxon>
        <taxon>Strongyloidoidea</taxon>
        <taxon>Steinernematidae</taxon>
        <taxon>Steinernema</taxon>
    </lineage>
</organism>
<sequence length="357" mass="39194">MYKRVNQSGGEFVIKKPAPANRSHLMRPKLKQVVNEEVASPVVPKGEAVKKPPKEEPPKPELQSDQEGHSSADDTPTRSGRSCKNKTKAWASLMPAKRGKPEDENEEEAEDANTPLPSPPKTFPGLQNSKRGRRSIPLSNSTNATPLKRPSESVESTPKAKAQKAQERQEAMRSKESLPEDPASVPKKALTSSRRSGGGLRARTGRASVGVPRNGQAVNLSSPADSSPQKSAEEVPEPVKQPRKRLQPSESQQTPQIQNPPKTPRLAQVQEAPKEEAPNHEKTIADLNKVITTLKDQCKRLAERRTATIEHLEATHKTVVEAKDRRIAELEADLEQMENTLQNAISDQVEQINGSKV</sequence>
<feature type="compositionally biased region" description="Basic and acidic residues" evidence="2">
    <location>
        <begin position="164"/>
        <end position="178"/>
    </location>
</feature>
<protein>
    <submittedName>
        <fullName evidence="3">Uncharacterized protein</fullName>
    </submittedName>
</protein>
<accession>A0A4U5MS69</accession>
<feature type="compositionally biased region" description="Polar residues" evidence="2">
    <location>
        <begin position="248"/>
        <end position="260"/>
    </location>
</feature>
<dbReference type="EMBL" id="AZBU02000006">
    <property type="protein sequence ID" value="TKR72556.1"/>
    <property type="molecule type" value="Genomic_DNA"/>
</dbReference>
<name>A0A4U5MS69_STECR</name>
<evidence type="ECO:0000256" key="2">
    <source>
        <dbReference type="SAM" id="MobiDB-lite"/>
    </source>
</evidence>